<keyword evidence="8" id="KW-0732">Signal</keyword>
<dbReference type="GO" id="GO:0000272">
    <property type="term" value="P:polysaccharide catabolic process"/>
    <property type="evidence" value="ECO:0007669"/>
    <property type="project" value="TreeGrafter"/>
</dbReference>
<dbReference type="RefSeq" id="WP_091141698.1">
    <property type="nucleotide sequence ID" value="NZ_FMVF01000006.1"/>
</dbReference>
<dbReference type="EMBL" id="FMVF01000006">
    <property type="protein sequence ID" value="SCY48997.1"/>
    <property type="molecule type" value="Genomic_DNA"/>
</dbReference>
<dbReference type="OrthoDB" id="9758333at2"/>
<evidence type="ECO:0000256" key="8">
    <source>
        <dbReference type="SAM" id="SignalP"/>
    </source>
</evidence>
<comment type="catalytic activity">
    <reaction evidence="1">
        <text>Hydrolysis of terminal non-reducing alpha-L-arabinofuranoside residues in alpha-L-arabinosides.</text>
        <dbReference type="EC" id="3.2.1.55"/>
    </reaction>
</comment>
<protein>
    <recommendedName>
        <fullName evidence="4">non-reducing end alpha-L-arabinofuranosidase</fullName>
        <ecNumber evidence="4">3.2.1.55</ecNumber>
    </recommendedName>
</protein>
<dbReference type="AlphaFoldDB" id="A0A1G5GCB3"/>
<dbReference type="InterPro" id="IPR055235">
    <property type="entry name" value="ASD1_cat"/>
</dbReference>
<dbReference type="PANTHER" id="PTHR43576">
    <property type="entry name" value="ALPHA-L-ARABINOFURANOSIDASE C-RELATED"/>
    <property type="match status" value="1"/>
</dbReference>
<evidence type="ECO:0000256" key="2">
    <source>
        <dbReference type="ARBA" id="ARBA00007186"/>
    </source>
</evidence>
<sequence length="513" mass="57125">MNKIFCAVALLTMTMLQAQSVTQVTVKTDAAAPVISRHIYGHFAEHLGRCIYNGIYVGDTSRIANTNGVRNDIIKALKELKIPNLRWPGGCFADTYHWKDGIGPKNERPTIVNKWWGGVTEDNSFGTHDFLNLCEVLETEPYLAGNMGSGTVQELADWVQYTNFGGKSPMSDLRARNGRKEPWKVKYWGVGNEAWGCGGNMTAEYYAGEYRKYATFMADWENTGGLVRIASGANSADYHWTETIMKGVPINMLGGVALHHYSVIDWAKKGDGVDFTEDIYFRTMQSALKMEELVTKHSAIMDKYDPDNKVALVVDEWGGWYEVEKGTNPGFLYQQNTMRDAVLAGATLNIFNNHAKRVRMANLAQVVNVLQAVILTDKAKMILTPTYHILKMYAVHQDAQLLPVEFTSPEYVYDNQKLPAVSVSASKDQAGRVHISLVNIDSKKPQTIEIPVQNLGIGKATATIVTSGKLQDHNTFDTPDKIKPVDFQKVDLKKGTLRLTLPPFSVVMVEGTK</sequence>
<evidence type="ECO:0000256" key="4">
    <source>
        <dbReference type="ARBA" id="ARBA00012670"/>
    </source>
</evidence>
<evidence type="ECO:0000256" key="1">
    <source>
        <dbReference type="ARBA" id="ARBA00001462"/>
    </source>
</evidence>
<evidence type="ECO:0000256" key="7">
    <source>
        <dbReference type="ARBA" id="ARBA00023295"/>
    </source>
</evidence>
<dbReference type="InterPro" id="IPR010720">
    <property type="entry name" value="Alpha-L-AF_C"/>
</dbReference>
<keyword evidence="5" id="KW-0378">Hydrolase</keyword>
<reference evidence="10 11" key="1">
    <citation type="submission" date="2016-10" db="EMBL/GenBank/DDBJ databases">
        <authorList>
            <person name="de Groot N.N."/>
        </authorList>
    </citation>
    <scope>NUCLEOTIDE SEQUENCE [LARGE SCALE GENOMIC DNA]</scope>
    <source>
        <strain evidence="10 11">CGMCC 1.7031</strain>
    </source>
</reference>
<accession>A0A1G5GCB3</accession>
<dbReference type="Proteomes" id="UP000199354">
    <property type="component" value="Unassembled WGS sequence"/>
</dbReference>
<organism evidence="10 11">
    <name type="scientific">Flavobacterium caeni</name>
    <dbReference type="NCBI Taxonomy" id="490189"/>
    <lineage>
        <taxon>Bacteria</taxon>
        <taxon>Pseudomonadati</taxon>
        <taxon>Bacteroidota</taxon>
        <taxon>Flavobacteriia</taxon>
        <taxon>Flavobacteriales</taxon>
        <taxon>Flavobacteriaceae</taxon>
        <taxon>Flavobacterium</taxon>
    </lineage>
</organism>
<comment type="subunit">
    <text evidence="3">Homohexamer; trimer of dimers.</text>
</comment>
<dbReference type="STRING" id="490189.SAMN02927903_01520"/>
<proteinExistence type="inferred from homology"/>
<dbReference type="InterPro" id="IPR013780">
    <property type="entry name" value="Glyco_hydro_b"/>
</dbReference>
<evidence type="ECO:0000256" key="3">
    <source>
        <dbReference type="ARBA" id="ARBA00011165"/>
    </source>
</evidence>
<dbReference type="Gene3D" id="2.60.40.1180">
    <property type="entry name" value="Golgi alpha-mannosidase II"/>
    <property type="match status" value="1"/>
</dbReference>
<evidence type="ECO:0000256" key="6">
    <source>
        <dbReference type="ARBA" id="ARBA00023277"/>
    </source>
</evidence>
<evidence type="ECO:0000256" key="5">
    <source>
        <dbReference type="ARBA" id="ARBA00022801"/>
    </source>
</evidence>
<dbReference type="Pfam" id="PF06964">
    <property type="entry name" value="Alpha-L-AF_C"/>
    <property type="match status" value="1"/>
</dbReference>
<name>A0A1G5GCB3_9FLAO</name>
<keyword evidence="11" id="KW-1185">Reference proteome</keyword>
<dbReference type="Pfam" id="PF22848">
    <property type="entry name" value="ASD1_dom"/>
    <property type="match status" value="1"/>
</dbReference>
<keyword evidence="7" id="KW-0326">Glycosidase</keyword>
<dbReference type="Gene3D" id="3.20.20.80">
    <property type="entry name" value="Glycosidases"/>
    <property type="match status" value="1"/>
</dbReference>
<keyword evidence="6" id="KW-0119">Carbohydrate metabolism</keyword>
<dbReference type="SMART" id="SM00813">
    <property type="entry name" value="Alpha-L-AF_C"/>
    <property type="match status" value="1"/>
</dbReference>
<dbReference type="PANTHER" id="PTHR43576:SF2">
    <property type="entry name" value="INTRACELLULAR EXO-ALPHA-L-ARABINOFURANOSIDASE 2"/>
    <property type="match status" value="1"/>
</dbReference>
<dbReference type="SUPFAM" id="SSF51445">
    <property type="entry name" value="(Trans)glycosidases"/>
    <property type="match status" value="1"/>
</dbReference>
<evidence type="ECO:0000313" key="10">
    <source>
        <dbReference type="EMBL" id="SCY48997.1"/>
    </source>
</evidence>
<dbReference type="SUPFAM" id="SSF51011">
    <property type="entry name" value="Glycosyl hydrolase domain"/>
    <property type="match status" value="1"/>
</dbReference>
<comment type="similarity">
    <text evidence="2">Belongs to the glycosyl hydrolase 51 family.</text>
</comment>
<feature type="signal peptide" evidence="8">
    <location>
        <begin position="1"/>
        <end position="18"/>
    </location>
</feature>
<dbReference type="EC" id="3.2.1.55" evidence="4"/>
<dbReference type="GO" id="GO:0046373">
    <property type="term" value="P:L-arabinose metabolic process"/>
    <property type="evidence" value="ECO:0007669"/>
    <property type="project" value="InterPro"/>
</dbReference>
<feature type="domain" description="Alpha-L-arabinofuranosidase C-terminal" evidence="9">
    <location>
        <begin position="315"/>
        <end position="505"/>
    </location>
</feature>
<dbReference type="GO" id="GO:0046556">
    <property type="term" value="F:alpha-L-arabinofuranosidase activity"/>
    <property type="evidence" value="ECO:0007669"/>
    <property type="project" value="UniProtKB-EC"/>
</dbReference>
<feature type="chain" id="PRO_5011660258" description="non-reducing end alpha-L-arabinofuranosidase" evidence="8">
    <location>
        <begin position="19"/>
        <end position="513"/>
    </location>
</feature>
<gene>
    <name evidence="10" type="ORF">SAMN02927903_01520</name>
</gene>
<evidence type="ECO:0000313" key="11">
    <source>
        <dbReference type="Proteomes" id="UP000199354"/>
    </source>
</evidence>
<dbReference type="InterPro" id="IPR017853">
    <property type="entry name" value="GH"/>
</dbReference>
<evidence type="ECO:0000259" key="9">
    <source>
        <dbReference type="SMART" id="SM00813"/>
    </source>
</evidence>